<evidence type="ECO:0000313" key="3">
    <source>
        <dbReference type="EMBL" id="TGY92348.1"/>
    </source>
</evidence>
<reference evidence="3 4" key="1">
    <citation type="journal article" date="2013" name="Int. J. Syst. Evol. Microbiol.">
        <title>Marinicauda pacifica gen. nov., sp. nov., a prosthecate alphaproteobacterium of the family Hyphomonadaceae isolated from deep seawater.</title>
        <authorList>
            <person name="Zhang X.Y."/>
            <person name="Li G.W."/>
            <person name="Wang C.S."/>
            <person name="Zhang Y.J."/>
            <person name="Xu X.W."/>
            <person name="Li H."/>
            <person name="Liu A."/>
            <person name="Liu C."/>
            <person name="Xie B.B."/>
            <person name="Qin Q.L."/>
            <person name="Xu Z."/>
            <person name="Chen X.L."/>
            <person name="Zhou B.C."/>
            <person name="Zhang Y.Z."/>
        </authorList>
    </citation>
    <scope>NUCLEOTIDE SEQUENCE [LARGE SCALE GENOMIC DNA]</scope>
    <source>
        <strain evidence="3 4">P-1 km-3</strain>
    </source>
</reference>
<evidence type="ECO:0000259" key="2">
    <source>
        <dbReference type="SMART" id="SM00563"/>
    </source>
</evidence>
<dbReference type="GO" id="GO:0016746">
    <property type="term" value="F:acyltransferase activity"/>
    <property type="evidence" value="ECO:0007669"/>
    <property type="project" value="UniProtKB-KW"/>
</dbReference>
<feature type="compositionally biased region" description="Basic and acidic residues" evidence="1">
    <location>
        <begin position="289"/>
        <end position="301"/>
    </location>
</feature>
<name>A0A4S2H9Q3_9PROT</name>
<dbReference type="AlphaFoldDB" id="A0A4S2H9Q3"/>
<proteinExistence type="predicted"/>
<accession>A0A4S2H9Q3</accession>
<feature type="domain" description="Phospholipid/glycerol acyltransferase" evidence="2">
    <location>
        <begin position="93"/>
        <end position="217"/>
    </location>
</feature>
<comment type="caution">
    <text evidence="3">The sequence shown here is derived from an EMBL/GenBank/DDBJ whole genome shotgun (WGS) entry which is preliminary data.</text>
</comment>
<dbReference type="RefSeq" id="WP_135945482.1">
    <property type="nucleotide sequence ID" value="NZ_BMEI01000003.1"/>
</dbReference>
<keyword evidence="3" id="KW-0012">Acyltransferase</keyword>
<feature type="region of interest" description="Disordered" evidence="1">
    <location>
        <begin position="260"/>
        <end position="301"/>
    </location>
</feature>
<keyword evidence="4" id="KW-1185">Reference proteome</keyword>
<dbReference type="OrthoDB" id="1113830at2"/>
<dbReference type="EMBL" id="SRXV01000003">
    <property type="protein sequence ID" value="TGY92348.1"/>
    <property type="molecule type" value="Genomic_DNA"/>
</dbReference>
<keyword evidence="3" id="KW-0808">Transferase</keyword>
<evidence type="ECO:0000256" key="1">
    <source>
        <dbReference type="SAM" id="MobiDB-lite"/>
    </source>
</evidence>
<organism evidence="3 4">
    <name type="scientific">Marinicauda pacifica</name>
    <dbReference type="NCBI Taxonomy" id="1133559"/>
    <lineage>
        <taxon>Bacteria</taxon>
        <taxon>Pseudomonadati</taxon>
        <taxon>Pseudomonadota</taxon>
        <taxon>Alphaproteobacteria</taxon>
        <taxon>Maricaulales</taxon>
        <taxon>Maricaulaceae</taxon>
        <taxon>Marinicauda</taxon>
    </lineage>
</organism>
<dbReference type="InterPro" id="IPR002123">
    <property type="entry name" value="Plipid/glycerol_acylTrfase"/>
</dbReference>
<protein>
    <submittedName>
        <fullName evidence="3">Glycerol acyltransferase</fullName>
    </submittedName>
</protein>
<sequence length="301" mass="33525">MTVESGEPSAAPQAAPHIVDQLIEERAVRLRRSPLWPIVRSAFYPVLGYRRAVEVADAIAGLSGPDAMNWAQDFLSMRVDLDGLSHVPEHGACVILANHPGGIADGIALWQGLRARRPDMAFFANLDAIRVCPGLSDLIIPVEWRAGARSREKTRETLRQAVTAFRQDRCIVVFPAGQMSQWDWRARRLKEAEWMPTAVGLAKKFNAPILPLGVDQRMSWMFYGLGQVNEELKHMTVFHELLAKKRAQYRLAFGPPLDPNADLPREEDAATAAMRARSEHLAGWVPRSPAREGAETRPGDE</sequence>
<dbReference type="SMART" id="SM00563">
    <property type="entry name" value="PlsC"/>
    <property type="match status" value="1"/>
</dbReference>
<dbReference type="SUPFAM" id="SSF69593">
    <property type="entry name" value="Glycerol-3-phosphate (1)-acyltransferase"/>
    <property type="match status" value="1"/>
</dbReference>
<gene>
    <name evidence="3" type="ORF">E5162_11930</name>
</gene>
<dbReference type="Pfam" id="PF01553">
    <property type="entry name" value="Acyltransferase"/>
    <property type="match status" value="1"/>
</dbReference>
<dbReference type="Proteomes" id="UP000305451">
    <property type="component" value="Unassembled WGS sequence"/>
</dbReference>
<evidence type="ECO:0000313" key="4">
    <source>
        <dbReference type="Proteomes" id="UP000305451"/>
    </source>
</evidence>